<dbReference type="VEuPathDB" id="FungiDB:ASPZODRAFT_132733"/>
<evidence type="ECO:0000256" key="1">
    <source>
        <dbReference type="SAM" id="MobiDB-lite"/>
    </source>
</evidence>
<dbReference type="Proteomes" id="UP000184188">
    <property type="component" value="Unassembled WGS sequence"/>
</dbReference>
<evidence type="ECO:0000313" key="3">
    <source>
        <dbReference type="Proteomes" id="UP000184188"/>
    </source>
</evidence>
<proteinExistence type="predicted"/>
<dbReference type="RefSeq" id="XP_022581144.1">
    <property type="nucleotide sequence ID" value="XM_022723101.1"/>
</dbReference>
<protein>
    <submittedName>
        <fullName evidence="2">Uncharacterized protein</fullName>
    </submittedName>
</protein>
<dbReference type="AlphaFoldDB" id="A0A1L9SHW6"/>
<feature type="compositionally biased region" description="Acidic residues" evidence="1">
    <location>
        <begin position="258"/>
        <end position="272"/>
    </location>
</feature>
<dbReference type="EMBL" id="KV878342">
    <property type="protein sequence ID" value="OJJ46634.1"/>
    <property type="molecule type" value="Genomic_DNA"/>
</dbReference>
<feature type="region of interest" description="Disordered" evidence="1">
    <location>
        <begin position="225"/>
        <end position="276"/>
    </location>
</feature>
<evidence type="ECO:0000313" key="2">
    <source>
        <dbReference type="EMBL" id="OJJ46634.1"/>
    </source>
</evidence>
<accession>A0A1L9SHW6</accession>
<reference evidence="3" key="1">
    <citation type="journal article" date="2017" name="Genome Biol.">
        <title>Comparative genomics reveals high biological diversity and specific adaptations in the industrially and medically important fungal genus Aspergillus.</title>
        <authorList>
            <person name="de Vries R.P."/>
            <person name="Riley R."/>
            <person name="Wiebenga A."/>
            <person name="Aguilar-Osorio G."/>
            <person name="Amillis S."/>
            <person name="Uchima C.A."/>
            <person name="Anderluh G."/>
            <person name="Asadollahi M."/>
            <person name="Askin M."/>
            <person name="Barry K."/>
            <person name="Battaglia E."/>
            <person name="Bayram O."/>
            <person name="Benocci T."/>
            <person name="Braus-Stromeyer S.A."/>
            <person name="Caldana C."/>
            <person name="Canovas D."/>
            <person name="Cerqueira G.C."/>
            <person name="Chen F."/>
            <person name="Chen W."/>
            <person name="Choi C."/>
            <person name="Clum A."/>
            <person name="Dos Santos R.A."/>
            <person name="Damasio A.R."/>
            <person name="Diallinas G."/>
            <person name="Emri T."/>
            <person name="Fekete E."/>
            <person name="Flipphi M."/>
            <person name="Freyberg S."/>
            <person name="Gallo A."/>
            <person name="Gournas C."/>
            <person name="Habgood R."/>
            <person name="Hainaut M."/>
            <person name="Harispe M.L."/>
            <person name="Henrissat B."/>
            <person name="Hilden K.S."/>
            <person name="Hope R."/>
            <person name="Hossain A."/>
            <person name="Karabika E."/>
            <person name="Karaffa L."/>
            <person name="Karanyi Z."/>
            <person name="Krasevec N."/>
            <person name="Kuo A."/>
            <person name="Kusch H."/>
            <person name="LaButti K."/>
            <person name="Lagendijk E.L."/>
            <person name="Lapidus A."/>
            <person name="Levasseur A."/>
            <person name="Lindquist E."/>
            <person name="Lipzen A."/>
            <person name="Logrieco A.F."/>
            <person name="MacCabe A."/>
            <person name="Maekelae M.R."/>
            <person name="Malavazi I."/>
            <person name="Melin P."/>
            <person name="Meyer V."/>
            <person name="Mielnichuk N."/>
            <person name="Miskei M."/>
            <person name="Molnar A.P."/>
            <person name="Mule G."/>
            <person name="Ngan C.Y."/>
            <person name="Orejas M."/>
            <person name="Orosz E."/>
            <person name="Ouedraogo J.P."/>
            <person name="Overkamp K.M."/>
            <person name="Park H.-S."/>
            <person name="Perrone G."/>
            <person name="Piumi F."/>
            <person name="Punt P.J."/>
            <person name="Ram A.F."/>
            <person name="Ramon A."/>
            <person name="Rauscher S."/>
            <person name="Record E."/>
            <person name="Riano-Pachon D.M."/>
            <person name="Robert V."/>
            <person name="Roehrig J."/>
            <person name="Ruller R."/>
            <person name="Salamov A."/>
            <person name="Salih N.S."/>
            <person name="Samson R.A."/>
            <person name="Sandor E."/>
            <person name="Sanguinetti M."/>
            <person name="Schuetze T."/>
            <person name="Sepcic K."/>
            <person name="Shelest E."/>
            <person name="Sherlock G."/>
            <person name="Sophianopoulou V."/>
            <person name="Squina F.M."/>
            <person name="Sun H."/>
            <person name="Susca A."/>
            <person name="Todd R.B."/>
            <person name="Tsang A."/>
            <person name="Unkles S.E."/>
            <person name="van de Wiele N."/>
            <person name="van Rossen-Uffink D."/>
            <person name="Oliveira J.V."/>
            <person name="Vesth T.C."/>
            <person name="Visser J."/>
            <person name="Yu J.-H."/>
            <person name="Zhou M."/>
            <person name="Andersen M.R."/>
            <person name="Archer D.B."/>
            <person name="Baker S.E."/>
            <person name="Benoit I."/>
            <person name="Brakhage A.A."/>
            <person name="Braus G.H."/>
            <person name="Fischer R."/>
            <person name="Frisvad J.C."/>
            <person name="Goldman G.H."/>
            <person name="Houbraken J."/>
            <person name="Oakley B."/>
            <person name="Pocsi I."/>
            <person name="Scazzocchio C."/>
            <person name="Seiboth B."/>
            <person name="vanKuyk P.A."/>
            <person name="Wortman J."/>
            <person name="Dyer P.S."/>
            <person name="Grigoriev I.V."/>
        </authorList>
    </citation>
    <scope>NUCLEOTIDE SEQUENCE [LARGE SCALE GENOMIC DNA]</scope>
    <source>
        <strain evidence="3">CBS 506.65</strain>
    </source>
</reference>
<keyword evidence="3" id="KW-1185">Reference proteome</keyword>
<name>A0A1L9SHW6_9EURO</name>
<dbReference type="GeneID" id="34609566"/>
<sequence>MITGWFKEPSQPSGKKGYCAMSCLKDMVNGLSAWPKRLFSATKMPTEKELKSMLYSREDPAYLLVLLLAAHGIEPNHRLMADASLNSPHFKMWFSGDEVRQKMQPFLEDAEKLKACTPFSSQSTAEDIKQRKDKQGLPTALATTATVAPSSSVSQQEHPGTHMCPRCCTQVNRVTQENQAAIVTEYTSSFQVANAGGYNSPSCNPKKAAEWGFLSADGSMWTALPRGTKEKEEEEEEENVSMGGGVWMNPRAINPRDYEEDDDDEDDDDDDDIRSLGGGVWIQHRRDIPAWRIAAMIRYYQLLFAD</sequence>
<organism evidence="2 3">
    <name type="scientific">Penicilliopsis zonata CBS 506.65</name>
    <dbReference type="NCBI Taxonomy" id="1073090"/>
    <lineage>
        <taxon>Eukaryota</taxon>
        <taxon>Fungi</taxon>
        <taxon>Dikarya</taxon>
        <taxon>Ascomycota</taxon>
        <taxon>Pezizomycotina</taxon>
        <taxon>Eurotiomycetes</taxon>
        <taxon>Eurotiomycetidae</taxon>
        <taxon>Eurotiales</taxon>
        <taxon>Aspergillaceae</taxon>
        <taxon>Penicilliopsis</taxon>
    </lineage>
</organism>
<gene>
    <name evidence="2" type="ORF">ASPZODRAFT_132733</name>
</gene>